<dbReference type="Proteomes" id="UP001333110">
    <property type="component" value="Unassembled WGS sequence"/>
</dbReference>
<evidence type="ECO:0000313" key="2">
    <source>
        <dbReference type="EMBL" id="KAK4830385.1"/>
    </source>
</evidence>
<sequence length="306" mass="33662">MTLARLASFPSIPAEVMEQHILKTTSILSCEGHEVQIHLSHFNSSSLIHLLIVSMFFSGMTLGYLSIYTTGKFSDLLKPREFCNSAEPGFHTSGEDAEETGTSTVVQEMMQVGEVFHPSDHFHGPPLDLLQQVHVFPALRTPGLDTVLQVGSHQSRAEGENHLPRPAGHASFGAAQDMVDFLGRECTLLAHVQLFTHQYPQVLLCRAALNLFIPQPVLTPGVAATQVQDLALGLVEPHEIHKGSLLELVQVPLDGIPTLTHVNRTTQLGVVCKFVDGGLDPTVYVTDEDIKQYWSQYTLLRDTTCH</sequence>
<keyword evidence="3" id="KW-1185">Reference proteome</keyword>
<organism evidence="2 3">
    <name type="scientific">Mycteria americana</name>
    <name type="common">Wood stork</name>
    <dbReference type="NCBI Taxonomy" id="33587"/>
    <lineage>
        <taxon>Eukaryota</taxon>
        <taxon>Metazoa</taxon>
        <taxon>Chordata</taxon>
        <taxon>Craniata</taxon>
        <taxon>Vertebrata</taxon>
        <taxon>Euteleostomi</taxon>
        <taxon>Archelosauria</taxon>
        <taxon>Archosauria</taxon>
        <taxon>Dinosauria</taxon>
        <taxon>Saurischia</taxon>
        <taxon>Theropoda</taxon>
        <taxon>Coelurosauria</taxon>
        <taxon>Aves</taxon>
        <taxon>Neognathae</taxon>
        <taxon>Neoaves</taxon>
        <taxon>Aequornithes</taxon>
        <taxon>Ciconiiformes</taxon>
        <taxon>Ciconiidae</taxon>
        <taxon>Mycteria</taxon>
    </lineage>
</organism>
<keyword evidence="1" id="KW-0472">Membrane</keyword>
<dbReference type="AlphaFoldDB" id="A0AAN7NQV7"/>
<evidence type="ECO:0000313" key="3">
    <source>
        <dbReference type="Proteomes" id="UP001333110"/>
    </source>
</evidence>
<feature type="transmembrane region" description="Helical" evidence="1">
    <location>
        <begin position="47"/>
        <end position="68"/>
    </location>
</feature>
<keyword evidence="1" id="KW-0812">Transmembrane</keyword>
<reference evidence="2 3" key="1">
    <citation type="journal article" date="2023" name="J. Hered.">
        <title>Chromosome-level genome of the wood stork (Mycteria americana) provides insight into avian chromosome evolution.</title>
        <authorList>
            <person name="Flamio R. Jr."/>
            <person name="Ramstad K.M."/>
        </authorList>
    </citation>
    <scope>NUCLEOTIDE SEQUENCE [LARGE SCALE GENOMIC DNA]</scope>
    <source>
        <strain evidence="2">JAX WOST 10</strain>
    </source>
</reference>
<protein>
    <submittedName>
        <fullName evidence="2">Uncharacterized protein</fullName>
    </submittedName>
</protein>
<name>A0AAN7NQV7_MYCAM</name>
<evidence type="ECO:0000256" key="1">
    <source>
        <dbReference type="SAM" id="Phobius"/>
    </source>
</evidence>
<accession>A0AAN7NQV7</accession>
<dbReference type="EMBL" id="JAUNZN010000001">
    <property type="protein sequence ID" value="KAK4830385.1"/>
    <property type="molecule type" value="Genomic_DNA"/>
</dbReference>
<comment type="caution">
    <text evidence="2">The sequence shown here is derived from an EMBL/GenBank/DDBJ whole genome shotgun (WGS) entry which is preliminary data.</text>
</comment>
<proteinExistence type="predicted"/>
<keyword evidence="1" id="KW-1133">Transmembrane helix</keyword>
<gene>
    <name evidence="2" type="ORF">QYF61_010612</name>
</gene>